<dbReference type="PANTHER" id="PTHR43798">
    <property type="entry name" value="MONOACYLGLYCEROL LIPASE"/>
    <property type="match status" value="1"/>
</dbReference>
<dbReference type="EMBL" id="VYKL01000010">
    <property type="protein sequence ID" value="KAA9028616.1"/>
    <property type="molecule type" value="Genomic_DNA"/>
</dbReference>
<gene>
    <name evidence="3" type="ORF">F4V44_04935</name>
</gene>
<dbReference type="InterPro" id="IPR000639">
    <property type="entry name" value="Epox_hydrolase-like"/>
</dbReference>
<proteinExistence type="predicted"/>
<dbReference type="Gene3D" id="3.40.50.1820">
    <property type="entry name" value="alpha/beta hydrolase"/>
    <property type="match status" value="1"/>
</dbReference>
<comment type="caution">
    <text evidence="3">The sequence shown here is derived from an EMBL/GenBank/DDBJ whole genome shotgun (WGS) entry which is preliminary data.</text>
</comment>
<evidence type="ECO:0000256" key="1">
    <source>
        <dbReference type="ARBA" id="ARBA00022801"/>
    </source>
</evidence>
<keyword evidence="1 3" id="KW-0378">Hydrolase</keyword>
<reference evidence="3 4" key="1">
    <citation type="submission" date="2019-09" db="EMBL/GenBank/DDBJ databases">
        <title>Whole genome sequences of isolates from the Mars Exploration Rovers.</title>
        <authorList>
            <person name="Seuylemezian A."/>
            <person name="Vaishampayan P."/>
        </authorList>
    </citation>
    <scope>NUCLEOTIDE SEQUENCE [LARGE SCALE GENOMIC DNA]</scope>
    <source>
        <strain evidence="3 4">MER_TA_151</strain>
    </source>
</reference>
<organism evidence="3 4">
    <name type="scientific">Niallia endozanthoxylica</name>
    <dbReference type="NCBI Taxonomy" id="2036016"/>
    <lineage>
        <taxon>Bacteria</taxon>
        <taxon>Bacillati</taxon>
        <taxon>Bacillota</taxon>
        <taxon>Bacilli</taxon>
        <taxon>Bacillales</taxon>
        <taxon>Bacillaceae</taxon>
        <taxon>Niallia</taxon>
    </lineage>
</organism>
<dbReference type="RefSeq" id="WP_150438868.1">
    <property type="nucleotide sequence ID" value="NZ_VYKL01000010.1"/>
</dbReference>
<dbReference type="Proteomes" id="UP000326671">
    <property type="component" value="Unassembled WGS sequence"/>
</dbReference>
<dbReference type="Pfam" id="PF00561">
    <property type="entry name" value="Abhydrolase_1"/>
    <property type="match status" value="1"/>
</dbReference>
<dbReference type="PRINTS" id="PR00111">
    <property type="entry name" value="ABHYDROLASE"/>
</dbReference>
<evidence type="ECO:0000313" key="3">
    <source>
        <dbReference type="EMBL" id="KAA9028616.1"/>
    </source>
</evidence>
<name>A0A5J5I400_9BACI</name>
<protein>
    <submittedName>
        <fullName evidence="3">Alpha/beta fold hydrolase</fullName>
    </submittedName>
</protein>
<dbReference type="InterPro" id="IPR000073">
    <property type="entry name" value="AB_hydrolase_1"/>
</dbReference>
<dbReference type="OrthoDB" id="9808398at2"/>
<dbReference type="PRINTS" id="PR00412">
    <property type="entry name" value="EPOXHYDRLASE"/>
</dbReference>
<dbReference type="GO" id="GO:0016020">
    <property type="term" value="C:membrane"/>
    <property type="evidence" value="ECO:0007669"/>
    <property type="project" value="TreeGrafter"/>
</dbReference>
<sequence length="282" mass="32013">MGSYQTKKINTGKYNTFFCEGGESNSEMIIFLHGSGPGANSETNWRNILPALTDRYHVIAPDYYGFGNSDHPETPPKSFWEWTHCRVEQVLELMDYLNIEKAKLVGNSMGGVISMNLVMTAPERFEKVLLMGSGGGEAAPTPEIARMVGFYKNPTYSALKNLTTWFVHDQKSLGEELETVINERYENVMRPEIRKSYMSNAFPTMPGESVIPPNALRQMEQPFLLLHGVEDRFVAKESSLSLLQHLPNAQLHLIKGCGHWMQIEKREIFLNLLTQFFEGKLD</sequence>
<accession>A0A5J5I400</accession>
<keyword evidence="4" id="KW-1185">Reference proteome</keyword>
<dbReference type="GO" id="GO:0016787">
    <property type="term" value="F:hydrolase activity"/>
    <property type="evidence" value="ECO:0007669"/>
    <property type="project" value="UniProtKB-KW"/>
</dbReference>
<evidence type="ECO:0000313" key="4">
    <source>
        <dbReference type="Proteomes" id="UP000326671"/>
    </source>
</evidence>
<dbReference type="PANTHER" id="PTHR43798:SF31">
    <property type="entry name" value="AB HYDROLASE SUPERFAMILY PROTEIN YCLE"/>
    <property type="match status" value="1"/>
</dbReference>
<dbReference type="AlphaFoldDB" id="A0A5J5I400"/>
<dbReference type="InterPro" id="IPR050266">
    <property type="entry name" value="AB_hydrolase_sf"/>
</dbReference>
<evidence type="ECO:0000259" key="2">
    <source>
        <dbReference type="Pfam" id="PF00561"/>
    </source>
</evidence>
<dbReference type="SUPFAM" id="SSF53474">
    <property type="entry name" value="alpha/beta-Hydrolases"/>
    <property type="match status" value="1"/>
</dbReference>
<dbReference type="InterPro" id="IPR029058">
    <property type="entry name" value="AB_hydrolase_fold"/>
</dbReference>
<feature type="domain" description="AB hydrolase-1" evidence="2">
    <location>
        <begin position="29"/>
        <end position="265"/>
    </location>
</feature>